<reference evidence="2" key="1">
    <citation type="submission" date="2022-11" db="UniProtKB">
        <authorList>
            <consortium name="WormBaseParasite"/>
        </authorList>
    </citation>
    <scope>IDENTIFICATION</scope>
</reference>
<organism evidence="1 2">
    <name type="scientific">Panagrolaimus sp. ES5</name>
    <dbReference type="NCBI Taxonomy" id="591445"/>
    <lineage>
        <taxon>Eukaryota</taxon>
        <taxon>Metazoa</taxon>
        <taxon>Ecdysozoa</taxon>
        <taxon>Nematoda</taxon>
        <taxon>Chromadorea</taxon>
        <taxon>Rhabditida</taxon>
        <taxon>Tylenchina</taxon>
        <taxon>Panagrolaimomorpha</taxon>
        <taxon>Panagrolaimoidea</taxon>
        <taxon>Panagrolaimidae</taxon>
        <taxon>Panagrolaimus</taxon>
    </lineage>
</organism>
<evidence type="ECO:0000313" key="2">
    <source>
        <dbReference type="WBParaSite" id="ES5_v2.g10816.t1"/>
    </source>
</evidence>
<accession>A0AC34F182</accession>
<proteinExistence type="predicted"/>
<evidence type="ECO:0000313" key="1">
    <source>
        <dbReference type="Proteomes" id="UP000887579"/>
    </source>
</evidence>
<dbReference type="WBParaSite" id="ES5_v2.g10816.t1">
    <property type="protein sequence ID" value="ES5_v2.g10816.t1"/>
    <property type="gene ID" value="ES5_v2.g10816"/>
</dbReference>
<protein>
    <submittedName>
        <fullName evidence="2">Uncharacterized protein</fullName>
    </submittedName>
</protein>
<sequence length="439" mass="51101">MNNIDMMFYCDENGEHNYDHYKSFHHPSEAVTKFMSLMLEEFPHVFEFICDRHENIHMILKKEGVKCTIVSSFSKSAEFCKDIVDKAIEDCIKFCFIINKNHFVMPLLPPDLLREAIPFDKNRLCIYREFFKDFFEVLINKFDEMSLHNNPVIQKLLELHYEAIKRKAALPMFAAKNRIKLENQQHDLKKKLATITERNEKRVDRVGYLLKMHDKCISESENCKVKAESLHVQKKSVDDLMAKTAEKEADMEKMNKLLKVLKDQLLEVKKTGTKLQEARNTERSAKKALINELNSIVDELNSKIHQKEISLGTKRKASTAILKAEKERLQELDLTFLQLRFQNITAAIVDFVNHRKRELAHLNKLLPEAPAEQKKLLEENMKLLFFQINQEKEKLKRLEAAYKQYIAQVRQGTILATLPPIDLSVPTTNNNAATVSPIS</sequence>
<dbReference type="Proteomes" id="UP000887579">
    <property type="component" value="Unplaced"/>
</dbReference>
<name>A0AC34F182_9BILA</name>